<feature type="binding site" evidence="7">
    <location>
        <position position="386"/>
    </location>
    <ligand>
        <name>3-phosphoshikimate</name>
        <dbReference type="ChEBI" id="CHEBI:145989"/>
    </ligand>
</feature>
<dbReference type="InterPro" id="IPR036968">
    <property type="entry name" value="Enolpyruvate_Tfrase_sf"/>
</dbReference>
<evidence type="ECO:0000256" key="1">
    <source>
        <dbReference type="ARBA" id="ARBA00004811"/>
    </source>
</evidence>
<evidence type="ECO:0000256" key="3">
    <source>
        <dbReference type="ARBA" id="ARBA00022605"/>
    </source>
</evidence>
<dbReference type="Gene3D" id="3.65.10.10">
    <property type="entry name" value="Enolpyruvate transferase domain"/>
    <property type="match status" value="2"/>
</dbReference>
<dbReference type="InterPro" id="IPR001986">
    <property type="entry name" value="Enolpyruvate_Tfrase_dom"/>
</dbReference>
<dbReference type="InterPro" id="IPR023193">
    <property type="entry name" value="EPSP_synthase_CS"/>
</dbReference>
<keyword evidence="5 7" id="KW-0057">Aromatic amino acid biosynthesis</keyword>
<evidence type="ECO:0000256" key="7">
    <source>
        <dbReference type="HAMAP-Rule" id="MF_00210"/>
    </source>
</evidence>
<feature type="binding site" evidence="7">
    <location>
        <position position="225"/>
    </location>
    <ligand>
        <name>3-phosphoshikimate</name>
        <dbReference type="ChEBI" id="CHEBI:145989"/>
    </ligand>
</feature>
<comment type="catalytic activity">
    <reaction evidence="6">
        <text>3-phosphoshikimate + phosphoenolpyruvate = 5-O-(1-carboxyvinyl)-3-phosphoshikimate + phosphate</text>
        <dbReference type="Rhea" id="RHEA:21256"/>
        <dbReference type="ChEBI" id="CHEBI:43474"/>
        <dbReference type="ChEBI" id="CHEBI:57701"/>
        <dbReference type="ChEBI" id="CHEBI:58702"/>
        <dbReference type="ChEBI" id="CHEBI:145989"/>
        <dbReference type="EC" id="2.5.1.19"/>
    </reaction>
    <physiologicalReaction direction="left-to-right" evidence="6">
        <dbReference type="Rhea" id="RHEA:21257"/>
    </physiologicalReaction>
</comment>
<sequence>MKKIRCVCLHTVKDNRTLIINKRIANSMIVSVKKSTPAGEITAPASKSYTHRAVLAASLGKNECRLSHPLLSADTKSTMEACRLFGANVEEKTNPETNEKIILIQGFDGKPKNPEKPVDVGNSGTTLRFMTALSGLTDGEVVLTGDESIQKRSNAPLLETLNKTGAEISSIQNNGCAPLVVKGKINPGVFSIDGSMSSQFISALLLVCPLLKENSKIMIDGELKSKPYVDITLEIAQKAGVRIYEKQSAGTKNDAGLLNDAGIFYEIPANQTYNLGDYTIPGDFSSASYLLTAAALIPGADITMSGLFPSAQGDSAIVEILEKAGADISWDKEKGVIHVSNKAGKRLKGIIWDAGITPDLVPTLAVLGAFSDGETRITNAEHVRFKETDRLKAMAEELTKIGAVIEETADGLFISGEKSKGKMKGAAVCGRDDHRIVMSLFIAGMITGEMEIDTAESVQISYPDFFEDMKKVGAVFETKQN</sequence>
<dbReference type="PANTHER" id="PTHR21090">
    <property type="entry name" value="AROM/DEHYDROQUINATE SYNTHASE"/>
    <property type="match status" value="1"/>
</dbReference>
<evidence type="ECO:0000313" key="9">
    <source>
        <dbReference type="EMBL" id="MDV0445937.1"/>
    </source>
</evidence>
<feature type="binding site" evidence="7">
    <location>
        <position position="359"/>
    </location>
    <ligand>
        <name>3-phosphoshikimate</name>
        <dbReference type="ChEBI" id="CHEBI:145989"/>
    </ligand>
</feature>
<evidence type="ECO:0000256" key="4">
    <source>
        <dbReference type="ARBA" id="ARBA00022679"/>
    </source>
</evidence>
<feature type="domain" description="Enolpyruvate transferase" evidence="8">
    <location>
        <begin position="38"/>
        <end position="469"/>
    </location>
</feature>
<feature type="binding site" evidence="7">
    <location>
        <position position="435"/>
    </location>
    <ligand>
        <name>phosphoenolpyruvate</name>
        <dbReference type="ChEBI" id="CHEBI:58702"/>
    </ligand>
</feature>
<feature type="binding site" evidence="7">
    <location>
        <position position="48"/>
    </location>
    <ligand>
        <name>3-phosphoshikimate</name>
        <dbReference type="ChEBI" id="CHEBI:145989"/>
    </ligand>
</feature>
<evidence type="ECO:0000313" key="10">
    <source>
        <dbReference type="Proteomes" id="UP001272052"/>
    </source>
</evidence>
<evidence type="ECO:0000256" key="2">
    <source>
        <dbReference type="ARBA" id="ARBA00009948"/>
    </source>
</evidence>
<keyword evidence="4 7" id="KW-0808">Transferase</keyword>
<organism evidence="9 10">
    <name type="scientific">Methanimicrococcus hacksteinii</name>
    <dbReference type="NCBI Taxonomy" id="3028293"/>
    <lineage>
        <taxon>Archaea</taxon>
        <taxon>Methanobacteriati</taxon>
        <taxon>Methanobacteriota</taxon>
        <taxon>Stenosarchaea group</taxon>
        <taxon>Methanomicrobia</taxon>
        <taxon>Methanosarcinales</taxon>
        <taxon>Methanosarcinaceae</taxon>
        <taxon>Methanimicrococcus</taxon>
    </lineage>
</organism>
<feature type="binding site" evidence="7">
    <location>
        <position position="47"/>
    </location>
    <ligand>
        <name>phosphoenolpyruvate</name>
        <dbReference type="ChEBI" id="CHEBI:58702"/>
    </ligand>
</feature>
<comment type="pathway">
    <text evidence="1">Metabolic intermediate biosynthesis; chorismate biosynthesis; chorismate from D-erythrose 4-phosphate and phosphoenolpyruvate: step 6/7.</text>
</comment>
<comment type="similarity">
    <text evidence="2 7">Belongs to the EPSP synthase family.</text>
</comment>
<feature type="binding site" evidence="7">
    <location>
        <position position="152"/>
    </location>
    <ligand>
        <name>phosphoenolpyruvate</name>
        <dbReference type="ChEBI" id="CHEBI:58702"/>
    </ligand>
</feature>
<reference evidence="9 10" key="1">
    <citation type="submission" date="2023-06" db="EMBL/GenBank/DDBJ databases">
        <title>Genome sequence of Methanimicrococcus sp. At1.</title>
        <authorList>
            <person name="Protasov E."/>
            <person name="Platt K."/>
            <person name="Poehlein A."/>
            <person name="Daniel R."/>
            <person name="Brune A."/>
        </authorList>
    </citation>
    <scope>NUCLEOTIDE SEQUENCE [LARGE SCALE GENOMIC DNA]</scope>
    <source>
        <strain evidence="9 10">At1</strain>
    </source>
</reference>
<dbReference type="PROSITE" id="PS00104">
    <property type="entry name" value="EPSP_SYNTHASE_1"/>
    <property type="match status" value="1"/>
</dbReference>
<dbReference type="GO" id="GO:0003866">
    <property type="term" value="F:3-phosphoshikimate 1-carboxyvinyltransferase activity"/>
    <property type="evidence" value="ECO:0007669"/>
    <property type="project" value="UniProtKB-EC"/>
</dbReference>
<proteinExistence type="inferred from homology"/>
<gene>
    <name evidence="7 9" type="primary">aroA</name>
    <name evidence="9" type="ORF">MmiAt1_15410</name>
</gene>
<dbReference type="Proteomes" id="UP001272052">
    <property type="component" value="Unassembled WGS sequence"/>
</dbReference>
<accession>A0ABU3VRB2</accession>
<feature type="binding site" evidence="7">
    <location>
        <position position="197"/>
    </location>
    <ligand>
        <name>3-phosphoshikimate</name>
        <dbReference type="ChEBI" id="CHEBI:145989"/>
    </ligand>
</feature>
<dbReference type="EC" id="2.5.1.19" evidence="7"/>
<keyword evidence="7" id="KW-0963">Cytoplasm</keyword>
<keyword evidence="3 7" id="KW-0028">Amino-acid biosynthesis</keyword>
<dbReference type="HAMAP" id="MF_00210">
    <property type="entry name" value="EPSP_synth"/>
    <property type="match status" value="1"/>
</dbReference>
<dbReference type="PANTHER" id="PTHR21090:SF5">
    <property type="entry name" value="PENTAFUNCTIONAL AROM POLYPEPTIDE"/>
    <property type="match status" value="1"/>
</dbReference>
<dbReference type="CDD" id="cd01556">
    <property type="entry name" value="EPSP_synthase"/>
    <property type="match status" value="1"/>
</dbReference>
<comment type="caution">
    <text evidence="9">The sequence shown here is derived from an EMBL/GenBank/DDBJ whole genome shotgun (WGS) entry which is preliminary data.</text>
</comment>
<keyword evidence="10" id="KW-1185">Reference proteome</keyword>
<feature type="binding site" evidence="7">
    <location>
        <position position="199"/>
    </location>
    <ligand>
        <name>phosphoenolpyruvate</name>
        <dbReference type="ChEBI" id="CHEBI:58702"/>
    </ligand>
</feature>
<feature type="binding site" evidence="7">
    <location>
        <position position="52"/>
    </location>
    <ligand>
        <name>3-phosphoshikimate</name>
        <dbReference type="ChEBI" id="CHEBI:145989"/>
    </ligand>
</feature>
<protein>
    <recommendedName>
        <fullName evidence="7">3-phosphoshikimate 1-carboxyvinyltransferase</fullName>
        <ecNumber evidence="7">2.5.1.19</ecNumber>
    </recommendedName>
    <alternativeName>
        <fullName evidence="7">5-enolpyruvylshikimate-3-phosphate synthase</fullName>
        <shortName evidence="7">EPSP synthase</shortName>
        <shortName evidence="7">EPSPS</shortName>
    </alternativeName>
</protein>
<dbReference type="PROSITE" id="PS00885">
    <property type="entry name" value="EPSP_SYNTHASE_2"/>
    <property type="match status" value="1"/>
</dbReference>
<dbReference type="SUPFAM" id="SSF55205">
    <property type="entry name" value="EPT/RTPC-like"/>
    <property type="match status" value="1"/>
</dbReference>
<feature type="active site" description="Proton acceptor" evidence="7">
    <location>
        <position position="359"/>
    </location>
</feature>
<dbReference type="NCBIfam" id="TIGR01356">
    <property type="entry name" value="aroA"/>
    <property type="match status" value="1"/>
</dbReference>
<feature type="binding site" evidence="7">
    <location>
        <position position="198"/>
    </location>
    <ligand>
        <name>3-phosphoshikimate</name>
        <dbReference type="ChEBI" id="CHEBI:145989"/>
    </ligand>
</feature>
<evidence type="ECO:0000256" key="5">
    <source>
        <dbReference type="ARBA" id="ARBA00023141"/>
    </source>
</evidence>
<comment type="subunit">
    <text evidence="7">Monomer.</text>
</comment>
<dbReference type="PIRSF" id="PIRSF000505">
    <property type="entry name" value="EPSPS"/>
    <property type="match status" value="1"/>
</dbReference>
<feature type="binding site" evidence="7">
    <location>
        <position position="390"/>
    </location>
    <ligand>
        <name>phosphoenolpyruvate</name>
        <dbReference type="ChEBI" id="CHEBI:58702"/>
    </ligand>
</feature>
<name>A0ABU3VRB2_9EURY</name>
<dbReference type="EMBL" id="JAWDKC010000028">
    <property type="protein sequence ID" value="MDV0445937.1"/>
    <property type="molecule type" value="Genomic_DNA"/>
</dbReference>
<evidence type="ECO:0000256" key="6">
    <source>
        <dbReference type="ARBA" id="ARBA00044633"/>
    </source>
</evidence>
<comment type="subcellular location">
    <subcellularLocation>
        <location evidence="7">Cytoplasm</location>
    </subcellularLocation>
</comment>
<feature type="binding site" evidence="7">
    <location>
        <position position="47"/>
    </location>
    <ligand>
        <name>3-phosphoshikimate</name>
        <dbReference type="ChEBI" id="CHEBI:145989"/>
    </ligand>
</feature>
<comment type="caution">
    <text evidence="7">Lacks conserved residue(s) required for the propagation of feature annotation.</text>
</comment>
<dbReference type="Pfam" id="PF00275">
    <property type="entry name" value="EPSP_synthase"/>
    <property type="match status" value="1"/>
</dbReference>
<dbReference type="InterPro" id="IPR013792">
    <property type="entry name" value="RNA3'P_cycl/enolpyr_Trfase_a/b"/>
</dbReference>
<dbReference type="InterPro" id="IPR006264">
    <property type="entry name" value="EPSP_synthase"/>
</dbReference>
<evidence type="ECO:0000259" key="8">
    <source>
        <dbReference type="Pfam" id="PF00275"/>
    </source>
</evidence>
<comment type="function">
    <text evidence="7">Catalyzes the transfer of the enolpyruvyl moiety of phosphoenolpyruvate (PEP) to the 5-hydroxyl of shikimate-3-phosphate (S3P) to produce enolpyruvyl shikimate-3-phosphate and inorganic phosphate.</text>
</comment>
<feature type="binding site" evidence="7">
    <location>
        <position position="124"/>
    </location>
    <ligand>
        <name>phosphoenolpyruvate</name>
        <dbReference type="ChEBI" id="CHEBI:58702"/>
    </ligand>
</feature>
<feature type="binding site" evidence="7">
    <location>
        <position position="199"/>
    </location>
    <ligand>
        <name>3-phosphoshikimate</name>
        <dbReference type="ChEBI" id="CHEBI:145989"/>
    </ligand>
</feature>